<name>A0A1J6YH89_SALHO</name>
<sequence length="82" mass="9241">MAGYQYTEFTDHQTGSARPGEGYDDWLYEAGRDVDEAEEQIKEWLPRLWSAIQLARNTFGTGGGFIVTTNKDGRVIPNTLNN</sequence>
<feature type="region of interest" description="Disordered" evidence="1">
    <location>
        <begin position="1"/>
        <end position="21"/>
    </location>
</feature>
<evidence type="ECO:0000256" key="1">
    <source>
        <dbReference type="SAM" id="MobiDB-lite"/>
    </source>
</evidence>
<evidence type="ECO:0000313" key="2">
    <source>
        <dbReference type="EMBL" id="PNO34484.1"/>
    </source>
</evidence>
<protein>
    <submittedName>
        <fullName evidence="2">Uncharacterized protein</fullName>
    </submittedName>
</protein>
<accession>A0A1J6YH89</accession>
<reference evidence="3" key="1">
    <citation type="submission" date="2017-12" db="EMBL/GenBank/DDBJ databases">
        <title>FDA dAtabase for Regulatory Grade micrObial Sequences (FDA-ARGOS): Supporting development and validation of Infectious Disease Dx tests.</title>
        <authorList>
            <person name="Sichtig H."/>
            <person name="Tallon L."/>
            <person name="Sadzewicz L."/>
            <person name="Sengamalay N."/>
            <person name="Nagaraj S."/>
            <person name="Vavikolanu K."/>
            <person name="Aluvathingal J."/>
            <person name="Nadendla S."/>
            <person name="Pirone D.C."/>
            <person name="Hoffman M."/>
            <person name="Muruvanda T."/>
            <person name="Allard M."/>
            <person name="Evans P."/>
        </authorList>
    </citation>
    <scope>NUCLEOTIDE SEQUENCE [LARGE SCALE GENOMIC DNA]</scope>
    <source>
        <strain evidence="3">FDAARGOS_55</strain>
    </source>
</reference>
<dbReference type="EMBL" id="JWSP02000004">
    <property type="protein sequence ID" value="PNO34484.1"/>
    <property type="molecule type" value="Genomic_DNA"/>
</dbReference>
<comment type="caution">
    <text evidence="2">The sequence shown here is derived from an EMBL/GenBank/DDBJ whole genome shotgun (WGS) entry which is preliminary data.</text>
</comment>
<dbReference type="Proteomes" id="UP000236163">
    <property type="component" value="Unassembled WGS sequence"/>
</dbReference>
<proteinExistence type="predicted"/>
<organism evidence="2 3">
    <name type="scientific">Salmonella enterica subsp. houtenae serovar 50:g,z51:-</name>
    <dbReference type="NCBI Taxonomy" id="1173947"/>
    <lineage>
        <taxon>Bacteria</taxon>
        <taxon>Pseudomonadati</taxon>
        <taxon>Pseudomonadota</taxon>
        <taxon>Gammaproteobacteria</taxon>
        <taxon>Enterobacterales</taxon>
        <taxon>Enterobacteriaceae</taxon>
        <taxon>Salmonella</taxon>
    </lineage>
</organism>
<dbReference type="AlphaFoldDB" id="A0A1J6YH89"/>
<evidence type="ECO:0000313" key="3">
    <source>
        <dbReference type="Proteomes" id="UP000236163"/>
    </source>
</evidence>
<gene>
    <name evidence="2" type="ORF">RK55_015715</name>
</gene>